<dbReference type="PANTHER" id="PTHR42928">
    <property type="entry name" value="TRICARBOXYLATE-BINDING PROTEIN"/>
    <property type="match status" value="1"/>
</dbReference>
<organism evidence="3 4">
    <name type="scientific">Cupriavidus gilardii J11</name>
    <dbReference type="NCBI Taxonomy" id="936133"/>
    <lineage>
        <taxon>Bacteria</taxon>
        <taxon>Pseudomonadati</taxon>
        <taxon>Pseudomonadota</taxon>
        <taxon>Betaproteobacteria</taxon>
        <taxon>Burkholderiales</taxon>
        <taxon>Burkholderiaceae</taxon>
        <taxon>Cupriavidus</taxon>
    </lineage>
</organism>
<dbReference type="PIRSF" id="PIRSF017082">
    <property type="entry name" value="YflP"/>
    <property type="match status" value="1"/>
</dbReference>
<feature type="signal peptide" evidence="2">
    <location>
        <begin position="1"/>
        <end position="26"/>
    </location>
</feature>
<dbReference type="Proteomes" id="UP000318141">
    <property type="component" value="Unassembled WGS sequence"/>
</dbReference>
<keyword evidence="4" id="KW-1185">Reference proteome</keyword>
<name>A0A562B1P2_9BURK</name>
<dbReference type="OrthoDB" id="8678477at2"/>
<dbReference type="InterPro" id="IPR042100">
    <property type="entry name" value="Bug_dom1"/>
</dbReference>
<evidence type="ECO:0000313" key="3">
    <source>
        <dbReference type="EMBL" id="TWG79056.1"/>
    </source>
</evidence>
<evidence type="ECO:0000256" key="1">
    <source>
        <dbReference type="ARBA" id="ARBA00006987"/>
    </source>
</evidence>
<reference evidence="3 4" key="1">
    <citation type="submission" date="2019-07" db="EMBL/GenBank/DDBJ databases">
        <title>Genome sequencing of lignin-degrading bacterial isolates.</title>
        <authorList>
            <person name="Gladden J."/>
        </authorList>
    </citation>
    <scope>NUCLEOTIDE SEQUENCE [LARGE SCALE GENOMIC DNA]</scope>
    <source>
        <strain evidence="3 4">J11</strain>
    </source>
</reference>
<dbReference type="AlphaFoldDB" id="A0A562B1P2"/>
<keyword evidence="2" id="KW-0732">Signal</keyword>
<accession>A0A562B1P2</accession>
<dbReference type="Gene3D" id="3.40.190.10">
    <property type="entry name" value="Periplasmic binding protein-like II"/>
    <property type="match status" value="1"/>
</dbReference>
<dbReference type="PANTHER" id="PTHR42928:SF5">
    <property type="entry name" value="BLR1237 PROTEIN"/>
    <property type="match status" value="1"/>
</dbReference>
<evidence type="ECO:0000313" key="4">
    <source>
        <dbReference type="Proteomes" id="UP000318141"/>
    </source>
</evidence>
<comment type="similarity">
    <text evidence="1">Belongs to the UPF0065 (bug) family.</text>
</comment>
<dbReference type="CDD" id="cd07012">
    <property type="entry name" value="PBP2_Bug_TTT"/>
    <property type="match status" value="1"/>
</dbReference>
<sequence>MNKFSALKKVAAVGATALVSINVAWACAEPGTAGRPIRLVVSQQAGGSTDTIARMWAEQASKELGTTVLVENKPGAGGIIAAKSVLAQPADGCTLFLAGVSQMVLNKFAYAPLSYSPEKDFTPVATLTNVPFVLVANPQTGFRTLDNLVAAARARPGAINFASSGLGNSTHLVGEMLFKQRNLKVTHVPYKGEPDGVVATVSGQTQIMAPVLSTALPQIQAGKLVPLVVFAAKRVPDLPDVPAAPEIGLTGFEDIGWSGIAAKAGTPPASIQALHAATQKFLANPAVIEKMRSMQITPMPGPSNRLMELTVNDTVKWKSAIGDMDLRAR</sequence>
<proteinExistence type="inferred from homology"/>
<dbReference type="EMBL" id="VLJN01000066">
    <property type="protein sequence ID" value="TWG79056.1"/>
    <property type="molecule type" value="Genomic_DNA"/>
</dbReference>
<comment type="caution">
    <text evidence="3">The sequence shown here is derived from an EMBL/GenBank/DDBJ whole genome shotgun (WGS) entry which is preliminary data.</text>
</comment>
<gene>
    <name evidence="3" type="ORF">L602_000800001250</name>
</gene>
<dbReference type="InterPro" id="IPR005064">
    <property type="entry name" value="BUG"/>
</dbReference>
<dbReference type="SUPFAM" id="SSF53850">
    <property type="entry name" value="Periplasmic binding protein-like II"/>
    <property type="match status" value="1"/>
</dbReference>
<keyword evidence="3" id="KW-0675">Receptor</keyword>
<feature type="chain" id="PRO_5021844145" evidence="2">
    <location>
        <begin position="27"/>
        <end position="329"/>
    </location>
</feature>
<evidence type="ECO:0000256" key="2">
    <source>
        <dbReference type="SAM" id="SignalP"/>
    </source>
</evidence>
<protein>
    <submittedName>
        <fullName evidence="3">Tripartite-type tricarboxylate transporter receptor subunit TctC</fullName>
    </submittedName>
</protein>
<dbReference type="Gene3D" id="3.40.190.150">
    <property type="entry name" value="Bordetella uptake gene, domain 1"/>
    <property type="match status" value="1"/>
</dbReference>
<dbReference type="Pfam" id="PF03401">
    <property type="entry name" value="TctC"/>
    <property type="match status" value="1"/>
</dbReference>